<accession>A0A7Y7IGS4</accession>
<dbReference type="Gene3D" id="1.10.10.10">
    <property type="entry name" value="Winged helix-like DNA-binding domain superfamily/Winged helix DNA-binding domain"/>
    <property type="match status" value="1"/>
</dbReference>
<dbReference type="Pfam" id="PF12802">
    <property type="entry name" value="MarR_2"/>
    <property type="match status" value="1"/>
</dbReference>
<organism evidence="5 6">
    <name type="scientific">Arthrobacter wenxiniae</name>
    <dbReference type="NCBI Taxonomy" id="2713570"/>
    <lineage>
        <taxon>Bacteria</taxon>
        <taxon>Bacillati</taxon>
        <taxon>Actinomycetota</taxon>
        <taxon>Actinomycetes</taxon>
        <taxon>Micrococcales</taxon>
        <taxon>Micrococcaceae</taxon>
        <taxon>Arthrobacter</taxon>
    </lineage>
</organism>
<name>A0A7Y7IGS4_9MICC</name>
<protein>
    <submittedName>
        <fullName evidence="5">MarR family transcriptional regulator</fullName>
    </submittedName>
</protein>
<evidence type="ECO:0000313" key="5">
    <source>
        <dbReference type="EMBL" id="NVM95209.1"/>
    </source>
</evidence>
<dbReference type="CDD" id="cd00090">
    <property type="entry name" value="HTH_ARSR"/>
    <property type="match status" value="1"/>
</dbReference>
<reference evidence="5 6" key="1">
    <citation type="submission" date="2020-02" db="EMBL/GenBank/DDBJ databases">
        <title>Genome sequence of strain AETb3-4.</title>
        <authorList>
            <person name="Gao J."/>
            <person name="Zhang X."/>
        </authorList>
    </citation>
    <scope>NUCLEOTIDE SEQUENCE [LARGE SCALE GENOMIC DNA]</scope>
    <source>
        <strain evidence="5 6">AETb3-4</strain>
    </source>
</reference>
<dbReference type="EMBL" id="JAAMFM010000012">
    <property type="protein sequence ID" value="NVM95209.1"/>
    <property type="molecule type" value="Genomic_DNA"/>
</dbReference>
<evidence type="ECO:0000256" key="1">
    <source>
        <dbReference type="ARBA" id="ARBA00023015"/>
    </source>
</evidence>
<evidence type="ECO:0000256" key="3">
    <source>
        <dbReference type="ARBA" id="ARBA00023163"/>
    </source>
</evidence>
<dbReference type="SUPFAM" id="SSF46785">
    <property type="entry name" value="Winged helix' DNA-binding domain"/>
    <property type="match status" value="1"/>
</dbReference>
<keyword evidence="6" id="KW-1185">Reference proteome</keyword>
<gene>
    <name evidence="5" type="ORF">G6034_09855</name>
</gene>
<keyword evidence="1" id="KW-0805">Transcription regulation</keyword>
<sequence>MTTEAAPQGDGPPSLPAETRAAIEALEVELSLLWRRARASSHAVSRSVHPDLEPAAYGLLSVLLNQGDMRLTELARCIGVGKPSVSRQISFLEGVGLVRKEADPRDGRAQLIELTPRGLAKMRQVHDGRQQAFHSLLAHWDTKDLTTLAALISRLNADAGG</sequence>
<dbReference type="InterPro" id="IPR011991">
    <property type="entry name" value="ArsR-like_HTH"/>
</dbReference>
<dbReference type="AlphaFoldDB" id="A0A7Y7IGS4"/>
<dbReference type="RefSeq" id="WP_176634933.1">
    <property type="nucleotide sequence ID" value="NZ_JAAMFM010000012.1"/>
</dbReference>
<dbReference type="PROSITE" id="PS01117">
    <property type="entry name" value="HTH_MARR_1"/>
    <property type="match status" value="1"/>
</dbReference>
<proteinExistence type="predicted"/>
<dbReference type="InterPro" id="IPR036390">
    <property type="entry name" value="WH_DNA-bd_sf"/>
</dbReference>
<dbReference type="GO" id="GO:0003700">
    <property type="term" value="F:DNA-binding transcription factor activity"/>
    <property type="evidence" value="ECO:0007669"/>
    <property type="project" value="InterPro"/>
</dbReference>
<dbReference type="InterPro" id="IPR039422">
    <property type="entry name" value="MarR/SlyA-like"/>
</dbReference>
<dbReference type="InterPro" id="IPR000835">
    <property type="entry name" value="HTH_MarR-typ"/>
</dbReference>
<dbReference type="GO" id="GO:0006950">
    <property type="term" value="P:response to stress"/>
    <property type="evidence" value="ECO:0007669"/>
    <property type="project" value="TreeGrafter"/>
</dbReference>
<dbReference type="PRINTS" id="PR00598">
    <property type="entry name" value="HTHMARR"/>
</dbReference>
<dbReference type="PANTHER" id="PTHR33164:SF57">
    <property type="entry name" value="MARR-FAMILY TRANSCRIPTIONAL REGULATOR"/>
    <property type="match status" value="1"/>
</dbReference>
<evidence type="ECO:0000313" key="6">
    <source>
        <dbReference type="Proteomes" id="UP000543556"/>
    </source>
</evidence>
<keyword evidence="3" id="KW-0804">Transcription</keyword>
<dbReference type="Proteomes" id="UP000543556">
    <property type="component" value="Unassembled WGS sequence"/>
</dbReference>
<dbReference type="InterPro" id="IPR036388">
    <property type="entry name" value="WH-like_DNA-bd_sf"/>
</dbReference>
<comment type="caution">
    <text evidence="5">The sequence shown here is derived from an EMBL/GenBank/DDBJ whole genome shotgun (WGS) entry which is preliminary data.</text>
</comment>
<evidence type="ECO:0000259" key="4">
    <source>
        <dbReference type="PROSITE" id="PS50995"/>
    </source>
</evidence>
<dbReference type="PANTHER" id="PTHR33164">
    <property type="entry name" value="TRANSCRIPTIONAL REGULATOR, MARR FAMILY"/>
    <property type="match status" value="1"/>
</dbReference>
<feature type="domain" description="HTH marR-type" evidence="4">
    <location>
        <begin position="23"/>
        <end position="157"/>
    </location>
</feature>
<dbReference type="InterPro" id="IPR023187">
    <property type="entry name" value="Tscrpt_reg_MarR-type_CS"/>
</dbReference>
<keyword evidence="2" id="KW-0238">DNA-binding</keyword>
<evidence type="ECO:0000256" key="2">
    <source>
        <dbReference type="ARBA" id="ARBA00023125"/>
    </source>
</evidence>
<dbReference type="GO" id="GO:0003677">
    <property type="term" value="F:DNA binding"/>
    <property type="evidence" value="ECO:0007669"/>
    <property type="project" value="UniProtKB-KW"/>
</dbReference>
<dbReference type="PROSITE" id="PS50995">
    <property type="entry name" value="HTH_MARR_2"/>
    <property type="match status" value="1"/>
</dbReference>
<dbReference type="SMART" id="SM00347">
    <property type="entry name" value="HTH_MARR"/>
    <property type="match status" value="1"/>
</dbReference>